<feature type="compositionally biased region" description="Polar residues" evidence="1">
    <location>
        <begin position="165"/>
        <end position="177"/>
    </location>
</feature>
<dbReference type="Proteomes" id="UP000274131">
    <property type="component" value="Unassembled WGS sequence"/>
</dbReference>
<reference evidence="4" key="1">
    <citation type="submission" date="2017-02" db="UniProtKB">
        <authorList>
            <consortium name="WormBaseParasite"/>
        </authorList>
    </citation>
    <scope>IDENTIFICATION</scope>
</reference>
<evidence type="ECO:0000313" key="4">
    <source>
        <dbReference type="WBParaSite" id="EVEC_0001310301-mRNA-1"/>
    </source>
</evidence>
<organism evidence="4">
    <name type="scientific">Enterobius vermicularis</name>
    <name type="common">Human pinworm</name>
    <dbReference type="NCBI Taxonomy" id="51028"/>
    <lineage>
        <taxon>Eukaryota</taxon>
        <taxon>Metazoa</taxon>
        <taxon>Ecdysozoa</taxon>
        <taxon>Nematoda</taxon>
        <taxon>Chromadorea</taxon>
        <taxon>Rhabditida</taxon>
        <taxon>Spirurina</taxon>
        <taxon>Oxyuridomorpha</taxon>
        <taxon>Oxyuroidea</taxon>
        <taxon>Oxyuridae</taxon>
        <taxon>Enterobius</taxon>
    </lineage>
</organism>
<protein>
    <submittedName>
        <fullName evidence="4">Rho GTPase-activating protein 39</fullName>
    </submittedName>
</protein>
<evidence type="ECO:0000313" key="2">
    <source>
        <dbReference type="EMBL" id="VDD97506.1"/>
    </source>
</evidence>
<reference evidence="2 3" key="2">
    <citation type="submission" date="2018-10" db="EMBL/GenBank/DDBJ databases">
        <authorList>
            <consortium name="Pathogen Informatics"/>
        </authorList>
    </citation>
    <scope>NUCLEOTIDE SEQUENCE [LARGE SCALE GENOMIC DNA]</scope>
</reference>
<accession>A0A0N4VQ11</accession>
<dbReference type="EMBL" id="UXUI01013927">
    <property type="protein sequence ID" value="VDD97506.1"/>
    <property type="molecule type" value="Genomic_DNA"/>
</dbReference>
<proteinExistence type="predicted"/>
<dbReference type="WBParaSite" id="EVEC_0001310301-mRNA-1">
    <property type="protein sequence ID" value="EVEC_0001310301-mRNA-1"/>
    <property type="gene ID" value="EVEC_0001310301"/>
</dbReference>
<evidence type="ECO:0000313" key="3">
    <source>
        <dbReference type="Proteomes" id="UP000274131"/>
    </source>
</evidence>
<keyword evidence="3" id="KW-1185">Reference proteome</keyword>
<evidence type="ECO:0000256" key="1">
    <source>
        <dbReference type="SAM" id="MobiDB-lite"/>
    </source>
</evidence>
<gene>
    <name evidence="2" type="ORF">EVEC_LOCUS12257</name>
</gene>
<name>A0A0N4VQ11_ENTVE</name>
<dbReference type="AlphaFoldDB" id="A0A0N4VQ11"/>
<sequence>TVYSQRPGYIRQNDYYSSYRPDLPLYPATTSGALVLKSSYRPERPSFLSRETAGWIRKKREANDRNGRISYLLGEMRPTQGFRNRSLSPSENLLKRRSLDSNCIRANSNSVLNTDLSSPNTASAKDYYTSESKQYKGLTAQLSPRFSPSALDMKRLEPFEPPARSTGQQQQPSTSRAYSEVSPKTVVKLASPDSWISTTQMSPISPTVPHNFTSCWRQTKPHSLGSPVSVRNDHLNLGHCNSDSQVSTEVSSDQTITATHHQNCSVTTVGDVKVRAAVCRDVSTKRYCGTDWEKRLFNENQGLQIGNSLENNFLPRKSVDRQASLNSVSGSDKQTENLSKSASFEPAFYISSEPSPYQDWPLSEQTSPEFIHNKPEVSLSQKRTSLSHTCLYSGDQQDVKQNRLSLISYGDLPVVEKSCAHLDVEGRKPQGTDVDAKGDYRRISKTDKEDSQDFLEWDYFGWMKNCLERGREWGSSWVMGDEQL</sequence>
<feature type="region of interest" description="Disordered" evidence="1">
    <location>
        <begin position="159"/>
        <end position="184"/>
    </location>
</feature>